<organism evidence="3 5">
    <name type="scientific">Polaribacter dokdonensis DSW-5</name>
    <dbReference type="NCBI Taxonomy" id="1300348"/>
    <lineage>
        <taxon>Bacteria</taxon>
        <taxon>Pseudomonadati</taxon>
        <taxon>Bacteroidota</taxon>
        <taxon>Flavobacteriia</taxon>
        <taxon>Flavobacteriales</taxon>
        <taxon>Flavobacteriaceae</taxon>
    </lineage>
</organism>
<sequence>MSENFKNDLVTDLPDITKIRFKKIDKDYLKVILINFFLVFSLLFAGLIALQQLAFSEAILAYNTTIYFGYSSFFGLYLIYLFLAFPKKKYALRDRDISYKSGLLFLKTTTVPFSRIQHVETDEKPISRIFKLASLSVYTAGDSSDDLVIKGIKKQEALEIKEFISSKINA</sequence>
<dbReference type="PATRIC" id="fig|1300348.6.peg.2445"/>
<keyword evidence="1" id="KW-1133">Transmembrane helix</keyword>
<evidence type="ECO:0000256" key="1">
    <source>
        <dbReference type="SAM" id="Phobius"/>
    </source>
</evidence>
<dbReference type="Proteomes" id="UP000037716">
    <property type="component" value="Unassembled WGS sequence"/>
</dbReference>
<feature type="domain" description="YdbS-like PH" evidence="2">
    <location>
        <begin position="89"/>
        <end position="164"/>
    </location>
</feature>
<dbReference type="RefSeq" id="WP_053974947.1">
    <property type="nucleotide sequence ID" value="NZ_FNUE01000002.1"/>
</dbReference>
<keyword evidence="6" id="KW-1185">Reference proteome</keyword>
<keyword evidence="1" id="KW-0472">Membrane</keyword>
<dbReference type="Pfam" id="PF03703">
    <property type="entry name" value="bPH_2"/>
    <property type="match status" value="1"/>
</dbReference>
<keyword evidence="1" id="KW-0812">Transmembrane</keyword>
<dbReference type="STRING" id="1300348.I602_2444"/>
<dbReference type="OrthoDB" id="1524472at2"/>
<protein>
    <submittedName>
        <fullName evidence="3">Membrane-flanked domain</fullName>
    </submittedName>
</protein>
<gene>
    <name evidence="3" type="ORF">I602_2444</name>
    <name evidence="4" type="ORF">SAMN05444353_2217</name>
</gene>
<name>A0A0N0CG69_9FLAO</name>
<accession>A0A0N0CG69</accession>
<feature type="transmembrane region" description="Helical" evidence="1">
    <location>
        <begin position="66"/>
        <end position="85"/>
    </location>
</feature>
<dbReference type="EMBL" id="LGBR01000001">
    <property type="protein sequence ID" value="KOY52884.1"/>
    <property type="molecule type" value="Genomic_DNA"/>
</dbReference>
<feature type="transmembrane region" description="Helical" evidence="1">
    <location>
        <begin position="28"/>
        <end position="54"/>
    </location>
</feature>
<dbReference type="Proteomes" id="UP000183071">
    <property type="component" value="Unassembled WGS sequence"/>
</dbReference>
<reference evidence="3 5" key="1">
    <citation type="submission" date="2015-07" db="EMBL/GenBank/DDBJ databases">
        <title>Genome of Polaribacter dokdonenesis DSW-5, isolated from seawater off Dokdo in Korea.</title>
        <authorList>
            <person name="Yoon K."/>
            <person name="Song J.Y."/>
            <person name="Kim J.F."/>
        </authorList>
    </citation>
    <scope>NUCLEOTIDE SEQUENCE [LARGE SCALE GENOMIC DNA]</scope>
    <source>
        <strain evidence="3 5">DSW-5</strain>
    </source>
</reference>
<evidence type="ECO:0000313" key="4">
    <source>
        <dbReference type="EMBL" id="SEE53889.1"/>
    </source>
</evidence>
<proteinExistence type="predicted"/>
<evidence type="ECO:0000313" key="5">
    <source>
        <dbReference type="Proteomes" id="UP000037716"/>
    </source>
</evidence>
<comment type="caution">
    <text evidence="3">The sequence shown here is derived from an EMBL/GenBank/DDBJ whole genome shotgun (WGS) entry which is preliminary data.</text>
</comment>
<dbReference type="PANTHER" id="PTHR34473:SF2">
    <property type="entry name" value="UPF0699 TRANSMEMBRANE PROTEIN YDBT"/>
    <property type="match status" value="1"/>
</dbReference>
<dbReference type="PANTHER" id="PTHR34473">
    <property type="entry name" value="UPF0699 TRANSMEMBRANE PROTEIN YDBS"/>
    <property type="match status" value="1"/>
</dbReference>
<dbReference type="InterPro" id="IPR005182">
    <property type="entry name" value="YdbS-like_PH"/>
</dbReference>
<evidence type="ECO:0000259" key="2">
    <source>
        <dbReference type="Pfam" id="PF03703"/>
    </source>
</evidence>
<evidence type="ECO:0000313" key="6">
    <source>
        <dbReference type="Proteomes" id="UP000183071"/>
    </source>
</evidence>
<reference evidence="4 6" key="2">
    <citation type="submission" date="2016-10" db="EMBL/GenBank/DDBJ databases">
        <authorList>
            <person name="Varghese N."/>
            <person name="Submissions S."/>
        </authorList>
    </citation>
    <scope>NUCLEOTIDE SEQUENCE [LARGE SCALE GENOMIC DNA]</scope>
    <source>
        <strain evidence="4 6">DSW-5</strain>
    </source>
</reference>
<evidence type="ECO:0000313" key="3">
    <source>
        <dbReference type="EMBL" id="KOY52884.1"/>
    </source>
</evidence>
<dbReference type="AlphaFoldDB" id="A0A0N0CG69"/>
<dbReference type="EMBL" id="FNUE01000002">
    <property type="protein sequence ID" value="SEE53889.1"/>
    <property type="molecule type" value="Genomic_DNA"/>
</dbReference>